<dbReference type="Pfam" id="PF03466">
    <property type="entry name" value="LysR_substrate"/>
    <property type="match status" value="1"/>
</dbReference>
<keyword evidence="4" id="KW-0804">Transcription</keyword>
<comment type="similarity">
    <text evidence="1">Belongs to the LysR transcriptional regulatory family.</text>
</comment>
<dbReference type="GO" id="GO:0005829">
    <property type="term" value="C:cytosol"/>
    <property type="evidence" value="ECO:0007669"/>
    <property type="project" value="TreeGrafter"/>
</dbReference>
<evidence type="ECO:0000259" key="5">
    <source>
        <dbReference type="PROSITE" id="PS50931"/>
    </source>
</evidence>
<dbReference type="Gene3D" id="1.10.10.10">
    <property type="entry name" value="Winged helix-like DNA-binding domain superfamily/Winged helix DNA-binding domain"/>
    <property type="match status" value="1"/>
</dbReference>
<proteinExistence type="inferred from homology"/>
<evidence type="ECO:0000256" key="2">
    <source>
        <dbReference type="ARBA" id="ARBA00023015"/>
    </source>
</evidence>
<dbReference type="GO" id="GO:0003700">
    <property type="term" value="F:DNA-binding transcription factor activity"/>
    <property type="evidence" value="ECO:0007669"/>
    <property type="project" value="InterPro"/>
</dbReference>
<protein>
    <submittedName>
        <fullName evidence="6">LysR family transcriptional regulator</fullName>
    </submittedName>
</protein>
<dbReference type="InterPro" id="IPR000847">
    <property type="entry name" value="LysR_HTH_N"/>
</dbReference>
<dbReference type="AlphaFoldDB" id="A0A849P4L9"/>
<keyword evidence="3" id="KW-0238">DNA-binding</keyword>
<dbReference type="PROSITE" id="PS50931">
    <property type="entry name" value="HTH_LYSR"/>
    <property type="match status" value="1"/>
</dbReference>
<name>A0A849P4L9_9BURK</name>
<evidence type="ECO:0000313" key="6">
    <source>
        <dbReference type="EMBL" id="NOL52520.1"/>
    </source>
</evidence>
<dbReference type="InterPro" id="IPR050950">
    <property type="entry name" value="HTH-type_LysR_regulators"/>
</dbReference>
<comment type="caution">
    <text evidence="6">The sequence shown here is derived from an EMBL/GenBank/DDBJ whole genome shotgun (WGS) entry which is preliminary data.</text>
</comment>
<dbReference type="Gene3D" id="3.40.190.290">
    <property type="match status" value="1"/>
</dbReference>
<evidence type="ECO:0000313" key="7">
    <source>
        <dbReference type="Proteomes" id="UP000537862"/>
    </source>
</evidence>
<dbReference type="PRINTS" id="PR00039">
    <property type="entry name" value="HTHLYSR"/>
</dbReference>
<dbReference type="InterPro" id="IPR005119">
    <property type="entry name" value="LysR_subst-bd"/>
</dbReference>
<gene>
    <name evidence="6" type="ORF">HKX39_10120</name>
</gene>
<dbReference type="SUPFAM" id="SSF46785">
    <property type="entry name" value="Winged helix' DNA-binding domain"/>
    <property type="match status" value="1"/>
</dbReference>
<evidence type="ECO:0000256" key="3">
    <source>
        <dbReference type="ARBA" id="ARBA00023125"/>
    </source>
</evidence>
<dbReference type="RefSeq" id="WP_171681208.1">
    <property type="nucleotide sequence ID" value="NZ_JABGBN010000011.1"/>
</dbReference>
<dbReference type="Pfam" id="PF00126">
    <property type="entry name" value="HTH_1"/>
    <property type="match status" value="1"/>
</dbReference>
<evidence type="ECO:0000256" key="4">
    <source>
        <dbReference type="ARBA" id="ARBA00023163"/>
    </source>
</evidence>
<reference evidence="6 7" key="1">
    <citation type="submission" date="2020-05" db="EMBL/GenBank/DDBJ databases">
        <authorList>
            <person name="Niu N."/>
        </authorList>
    </citation>
    <scope>NUCLEOTIDE SEQUENCE [LARGE SCALE GENOMIC DNA]</scope>
    <source>
        <strain evidence="6 7">3340-03</strain>
    </source>
</reference>
<dbReference type="SUPFAM" id="SSF53850">
    <property type="entry name" value="Periplasmic binding protein-like II"/>
    <property type="match status" value="1"/>
</dbReference>
<organism evidence="6 7">
    <name type="scientific">Pelistega suis</name>
    <dbReference type="NCBI Taxonomy" id="1631957"/>
    <lineage>
        <taxon>Bacteria</taxon>
        <taxon>Pseudomonadati</taxon>
        <taxon>Pseudomonadota</taxon>
        <taxon>Betaproteobacteria</taxon>
        <taxon>Burkholderiales</taxon>
        <taxon>Alcaligenaceae</taxon>
        <taxon>Pelistega</taxon>
    </lineage>
</organism>
<dbReference type="GO" id="GO:0003677">
    <property type="term" value="F:DNA binding"/>
    <property type="evidence" value="ECO:0007669"/>
    <property type="project" value="UniProtKB-KW"/>
</dbReference>
<sequence>MQFSFASLSKRIRLFHLQILSEVYKQGSILAASRSLHISQPAISKVIHDLEEYFEQPLFIRTSQGMTPTDFSLMLNKHCNELQSNLHHLVDDLNTWQMGISGKVTVGNMLSASAEFLPKAIIRLKQLAPNVAVSVKVGTNDTLFPELINGTLDIMLGLLPTQAEENLEHIELYDETLSVVVGRQNPIAFSGDVDEWLRAEGITWIIPPLSSTAGQAAQAFLLNQGIEVPKQGIESLSVLTNLTVLLESNAVLLTPKTVVDRFVQLGILVELRQSSTSTTCGKVGYSIARNRLLTPACQRFIDLLHENTQP</sequence>
<feature type="domain" description="HTH lysR-type" evidence="5">
    <location>
        <begin position="12"/>
        <end position="69"/>
    </location>
</feature>
<dbReference type="EMBL" id="JABGBN010000011">
    <property type="protein sequence ID" value="NOL52520.1"/>
    <property type="molecule type" value="Genomic_DNA"/>
</dbReference>
<dbReference type="InterPro" id="IPR036390">
    <property type="entry name" value="WH_DNA-bd_sf"/>
</dbReference>
<dbReference type="PANTHER" id="PTHR30419:SF8">
    <property type="entry name" value="NITROGEN ASSIMILATION TRANSCRIPTIONAL ACTIVATOR-RELATED"/>
    <property type="match status" value="1"/>
</dbReference>
<dbReference type="Proteomes" id="UP000537862">
    <property type="component" value="Unassembled WGS sequence"/>
</dbReference>
<dbReference type="PANTHER" id="PTHR30419">
    <property type="entry name" value="HTH-TYPE TRANSCRIPTIONAL REGULATOR YBHD"/>
    <property type="match status" value="1"/>
</dbReference>
<evidence type="ECO:0000256" key="1">
    <source>
        <dbReference type="ARBA" id="ARBA00009437"/>
    </source>
</evidence>
<keyword evidence="7" id="KW-1185">Reference proteome</keyword>
<keyword evidence="2" id="KW-0805">Transcription regulation</keyword>
<dbReference type="InterPro" id="IPR036388">
    <property type="entry name" value="WH-like_DNA-bd_sf"/>
</dbReference>
<accession>A0A849P4L9</accession>